<evidence type="ECO:0000259" key="4">
    <source>
        <dbReference type="PROSITE" id="PS50975"/>
    </source>
</evidence>
<keyword evidence="1" id="KW-0816">Tricarboxylic acid cycle</keyword>
<dbReference type="PROSITE" id="PS50975">
    <property type="entry name" value="ATP_GRASP"/>
    <property type="match status" value="1"/>
</dbReference>
<dbReference type="Pfam" id="PF13607">
    <property type="entry name" value="Succ_CoA_lig"/>
    <property type="match status" value="1"/>
</dbReference>
<gene>
    <name evidence="5" type="ORF">SAMN02745194_02439</name>
</gene>
<dbReference type="PANTHER" id="PTHR42793">
    <property type="entry name" value="COA BINDING DOMAIN CONTAINING PROTEIN"/>
    <property type="match status" value="1"/>
</dbReference>
<comment type="similarity">
    <text evidence="2">In the N-terminal section; belongs to the acetate CoA ligase alpha subunit family.</text>
</comment>
<dbReference type="InterPro" id="IPR013815">
    <property type="entry name" value="ATP_grasp_subdomain_1"/>
</dbReference>
<sequence>MSGFSDLAPLFDPRSVVLVGASERAASVGGRTLANILDHSDFRGTLHLVNASRPEIRGLPCHRRVADLPSAPELAIIAVPAAGVMEALRECAALGVRICVILTSGFGETGEEGRAVEAEMKVLAQSTGMRLYGPNCPGVTNINKRLGFTFSPAFKDDLRPGPIGLATQGGGLGRNLIQSVERGAGFALWCSTGNEVDLQVADFIHYMAGAPDVRVIGTILEGIKDGPRFLAAARAAAEAGKPVVALKVGRSEYGMKAAASHTASLTGSAEVNSAAFRQLGIIEVDDVDELVDVASLLARGRPPRGARVAVFGSSGGACALAADMVGQAGLVLAEFAPETTVLLAEKLPSYAALGNPVDTTTVTLTNPAVIEETLAAVANDPAVSLVMLPMPLDYGPVSQVVAERMAAAQLRSPIPLVPVWMSERTGAAYRHFAGAGMVPIRSLRNAAKAFRRFIDRGAWEAGRMPEGLGAGVPEGPTRTLSEAEGKAMLRGAGLAVPDGAVVRSEAEAVALAPRLGFPVAVKVASADILHKSDVGGVVLGLRTAEEAGAAVGAVIKAARAHQPAARIDGALVERMAPPGGQEILLSVSRDPVLGHVMTCGLGGVHVELLRDVTRRLLPVDAAEAGRMLRELRGFPLLEGLRGAAACDVEALCAAMAAVSALVEARPGEIEEIEINPLRVGARGEGAWVLDAVVTLRG</sequence>
<dbReference type="EMBL" id="FQZF01000013">
    <property type="protein sequence ID" value="SHJ39078.1"/>
    <property type="molecule type" value="Genomic_DNA"/>
</dbReference>
<evidence type="ECO:0000313" key="6">
    <source>
        <dbReference type="Proteomes" id="UP000184387"/>
    </source>
</evidence>
<dbReference type="SUPFAM" id="SSF52210">
    <property type="entry name" value="Succinyl-CoA synthetase domains"/>
    <property type="match status" value="2"/>
</dbReference>
<dbReference type="OrthoDB" id="9807426at2"/>
<dbReference type="InterPro" id="IPR003781">
    <property type="entry name" value="CoA-bd"/>
</dbReference>
<feature type="domain" description="ATP-grasp" evidence="4">
    <location>
        <begin position="486"/>
        <end position="522"/>
    </location>
</feature>
<dbReference type="PANTHER" id="PTHR42793:SF4">
    <property type="entry name" value="BLL6376 PROTEIN"/>
    <property type="match status" value="1"/>
</dbReference>
<proteinExistence type="inferred from homology"/>
<dbReference type="InterPro" id="IPR036291">
    <property type="entry name" value="NAD(P)-bd_dom_sf"/>
</dbReference>
<dbReference type="Gene3D" id="3.30.470.20">
    <property type="entry name" value="ATP-grasp fold, B domain"/>
    <property type="match status" value="1"/>
</dbReference>
<dbReference type="AlphaFoldDB" id="A0A1M6IXB1"/>
<dbReference type="FunFam" id="3.30.1490.20:FF:000020">
    <property type="entry name" value="Protein lysine acetyltransferase"/>
    <property type="match status" value="1"/>
</dbReference>
<dbReference type="SUPFAM" id="SSF56059">
    <property type="entry name" value="Glutathione synthetase ATP-binding domain-like"/>
    <property type="match status" value="1"/>
</dbReference>
<dbReference type="SMART" id="SM00881">
    <property type="entry name" value="CoA_binding"/>
    <property type="match status" value="1"/>
</dbReference>
<dbReference type="RefSeq" id="WP_073135071.1">
    <property type="nucleotide sequence ID" value="NZ_FQZF01000013.1"/>
</dbReference>
<evidence type="ECO:0000256" key="1">
    <source>
        <dbReference type="ARBA" id="ARBA00022532"/>
    </source>
</evidence>
<dbReference type="Proteomes" id="UP000184387">
    <property type="component" value="Unassembled WGS sequence"/>
</dbReference>
<keyword evidence="3" id="KW-0067">ATP-binding</keyword>
<keyword evidence="3" id="KW-0547">Nucleotide-binding</keyword>
<reference evidence="5 6" key="1">
    <citation type="submission" date="2016-11" db="EMBL/GenBank/DDBJ databases">
        <authorList>
            <person name="Jaros S."/>
            <person name="Januszkiewicz K."/>
            <person name="Wedrychowicz H."/>
        </authorList>
    </citation>
    <scope>NUCLEOTIDE SEQUENCE [LARGE SCALE GENOMIC DNA]</scope>
    <source>
        <strain evidence="5 6">DSM 14916</strain>
    </source>
</reference>
<dbReference type="Pfam" id="PF13549">
    <property type="entry name" value="ATP-grasp_5"/>
    <property type="match status" value="1"/>
</dbReference>
<dbReference type="InterPro" id="IPR016102">
    <property type="entry name" value="Succinyl-CoA_synth-like"/>
</dbReference>
<evidence type="ECO:0000256" key="3">
    <source>
        <dbReference type="PROSITE-ProRule" id="PRU00409"/>
    </source>
</evidence>
<dbReference type="GO" id="GO:0046872">
    <property type="term" value="F:metal ion binding"/>
    <property type="evidence" value="ECO:0007669"/>
    <property type="project" value="InterPro"/>
</dbReference>
<dbReference type="STRING" id="198092.SAMN02745194_02439"/>
<dbReference type="InterPro" id="IPR011761">
    <property type="entry name" value="ATP-grasp"/>
</dbReference>
<dbReference type="GO" id="GO:0006099">
    <property type="term" value="P:tricarboxylic acid cycle"/>
    <property type="evidence" value="ECO:0007669"/>
    <property type="project" value="UniProtKB-KW"/>
</dbReference>
<dbReference type="Gene3D" id="3.30.1490.20">
    <property type="entry name" value="ATP-grasp fold, A domain"/>
    <property type="match status" value="1"/>
</dbReference>
<dbReference type="Gene3D" id="3.40.50.720">
    <property type="entry name" value="NAD(P)-binding Rossmann-like Domain"/>
    <property type="match status" value="1"/>
</dbReference>
<accession>A0A1M6IXB1</accession>
<dbReference type="InterPro" id="IPR032875">
    <property type="entry name" value="Succ_CoA_lig_flav_dom"/>
</dbReference>
<dbReference type="Pfam" id="PF13380">
    <property type="entry name" value="CoA_binding_2"/>
    <property type="match status" value="1"/>
</dbReference>
<protein>
    <submittedName>
        <fullName evidence="5">Acyl-CoA synthetase (NDP forming)</fullName>
    </submittedName>
</protein>
<dbReference type="Gene3D" id="3.40.50.261">
    <property type="entry name" value="Succinyl-CoA synthetase domains"/>
    <property type="match status" value="2"/>
</dbReference>
<organism evidence="5 6">
    <name type="scientific">Muricoccus roseus</name>
    <dbReference type="NCBI Taxonomy" id="198092"/>
    <lineage>
        <taxon>Bacteria</taxon>
        <taxon>Pseudomonadati</taxon>
        <taxon>Pseudomonadota</taxon>
        <taxon>Alphaproteobacteria</taxon>
        <taxon>Acetobacterales</taxon>
        <taxon>Roseomonadaceae</taxon>
        <taxon>Muricoccus</taxon>
    </lineage>
</organism>
<keyword evidence="6" id="KW-1185">Reference proteome</keyword>
<evidence type="ECO:0000256" key="2">
    <source>
        <dbReference type="ARBA" id="ARBA00060888"/>
    </source>
</evidence>
<dbReference type="GO" id="GO:0005524">
    <property type="term" value="F:ATP binding"/>
    <property type="evidence" value="ECO:0007669"/>
    <property type="project" value="UniProtKB-UniRule"/>
</dbReference>
<evidence type="ECO:0000313" key="5">
    <source>
        <dbReference type="EMBL" id="SHJ39078.1"/>
    </source>
</evidence>
<dbReference type="SUPFAM" id="SSF51735">
    <property type="entry name" value="NAD(P)-binding Rossmann-fold domains"/>
    <property type="match status" value="1"/>
</dbReference>
<name>A0A1M6IXB1_9PROT</name>